<dbReference type="EMBL" id="BMAW01028930">
    <property type="protein sequence ID" value="GFU09807.1"/>
    <property type="molecule type" value="Genomic_DNA"/>
</dbReference>
<sequence>MNPPNSGAVYPNSAIPYYKYALLSLHHSLFWSCTLQKRSSGLLPTFETGCLSFSETTPRSERKGKRKGIKGEHLRERKSALLGWNTWLGMVTRLVHKRCFSLRADRPADVRYGPKSAYELSLSQGNRSAKIGGCS</sequence>
<dbReference type="Proteomes" id="UP000887013">
    <property type="component" value="Unassembled WGS sequence"/>
</dbReference>
<name>A0A8X6Q6V9_NEPPI</name>
<proteinExistence type="predicted"/>
<protein>
    <submittedName>
        <fullName evidence="1">Uncharacterized protein</fullName>
    </submittedName>
</protein>
<comment type="caution">
    <text evidence="1">The sequence shown here is derived from an EMBL/GenBank/DDBJ whole genome shotgun (WGS) entry which is preliminary data.</text>
</comment>
<dbReference type="AlphaFoldDB" id="A0A8X6Q6V9"/>
<accession>A0A8X6Q6V9</accession>
<gene>
    <name evidence="1" type="ORF">NPIL_49831</name>
</gene>
<keyword evidence="2" id="KW-1185">Reference proteome</keyword>
<evidence type="ECO:0000313" key="1">
    <source>
        <dbReference type="EMBL" id="GFU09807.1"/>
    </source>
</evidence>
<organism evidence="1 2">
    <name type="scientific">Nephila pilipes</name>
    <name type="common">Giant wood spider</name>
    <name type="synonym">Nephila maculata</name>
    <dbReference type="NCBI Taxonomy" id="299642"/>
    <lineage>
        <taxon>Eukaryota</taxon>
        <taxon>Metazoa</taxon>
        <taxon>Ecdysozoa</taxon>
        <taxon>Arthropoda</taxon>
        <taxon>Chelicerata</taxon>
        <taxon>Arachnida</taxon>
        <taxon>Araneae</taxon>
        <taxon>Araneomorphae</taxon>
        <taxon>Entelegynae</taxon>
        <taxon>Araneoidea</taxon>
        <taxon>Nephilidae</taxon>
        <taxon>Nephila</taxon>
    </lineage>
</organism>
<evidence type="ECO:0000313" key="2">
    <source>
        <dbReference type="Proteomes" id="UP000887013"/>
    </source>
</evidence>
<reference evidence="1" key="1">
    <citation type="submission" date="2020-08" db="EMBL/GenBank/DDBJ databases">
        <title>Multicomponent nature underlies the extraordinary mechanical properties of spider dragline silk.</title>
        <authorList>
            <person name="Kono N."/>
            <person name="Nakamura H."/>
            <person name="Mori M."/>
            <person name="Yoshida Y."/>
            <person name="Ohtoshi R."/>
            <person name="Malay A.D."/>
            <person name="Moran D.A.P."/>
            <person name="Tomita M."/>
            <person name="Numata K."/>
            <person name="Arakawa K."/>
        </authorList>
    </citation>
    <scope>NUCLEOTIDE SEQUENCE</scope>
</reference>